<dbReference type="Gene3D" id="1.10.760.10">
    <property type="entry name" value="Cytochrome c-like domain"/>
    <property type="match status" value="2"/>
</dbReference>
<keyword evidence="12 19" id="KW-0375">Hydrogen ion transport</keyword>
<evidence type="ECO:0000256" key="7">
    <source>
        <dbReference type="ARBA" id="ARBA00022617"/>
    </source>
</evidence>
<evidence type="ECO:0000256" key="1">
    <source>
        <dbReference type="ARBA" id="ARBA00004533"/>
    </source>
</evidence>
<keyword evidence="23" id="KW-1185">Reference proteome</keyword>
<gene>
    <name evidence="22" type="primary">ccoP</name>
    <name evidence="22" type="ORF">GCM10023338_03210</name>
</gene>
<evidence type="ECO:0000256" key="5">
    <source>
        <dbReference type="ARBA" id="ARBA00022475"/>
    </source>
</evidence>
<dbReference type="EMBL" id="BAABKE010000001">
    <property type="protein sequence ID" value="GAA5094658.1"/>
    <property type="molecule type" value="Genomic_DNA"/>
</dbReference>
<dbReference type="InterPro" id="IPR032858">
    <property type="entry name" value="CcoP_N"/>
</dbReference>
<protein>
    <recommendedName>
        <fullName evidence="19">Cbb3-type cytochrome c oxidase subunit</fullName>
    </recommendedName>
</protein>
<dbReference type="PANTHER" id="PTHR33751">
    <property type="entry name" value="CBB3-TYPE CYTOCHROME C OXIDASE SUBUNIT FIXP"/>
    <property type="match status" value="1"/>
</dbReference>
<proteinExistence type="inferred from homology"/>
<comment type="similarity">
    <text evidence="3 19">Belongs to the CcoP / FixP family.</text>
</comment>
<name>A0ABP9MGC6_9GAMM</name>
<feature type="domain" description="Cytochrome c" evidence="21">
    <location>
        <begin position="213"/>
        <end position="309"/>
    </location>
</feature>
<keyword evidence="14 20" id="KW-1133">Transmembrane helix</keyword>
<evidence type="ECO:0000256" key="15">
    <source>
        <dbReference type="ARBA" id="ARBA00023002"/>
    </source>
</evidence>
<dbReference type="PRINTS" id="PR00605">
    <property type="entry name" value="CYTCHROMECIC"/>
</dbReference>
<evidence type="ECO:0000256" key="10">
    <source>
        <dbReference type="ARBA" id="ARBA00022723"/>
    </source>
</evidence>
<dbReference type="RefSeq" id="WP_077926241.1">
    <property type="nucleotide sequence ID" value="NZ_BAABKE010000001.1"/>
</dbReference>
<dbReference type="InterPro" id="IPR038414">
    <property type="entry name" value="CcoP_N_sf"/>
</dbReference>
<comment type="subunit">
    <text evidence="19">Component of the cbb3-type cytochrome c oxidase.</text>
</comment>
<evidence type="ECO:0000313" key="22">
    <source>
        <dbReference type="EMBL" id="GAA5094658.1"/>
    </source>
</evidence>
<evidence type="ECO:0000256" key="9">
    <source>
        <dbReference type="ARBA" id="ARBA00022692"/>
    </source>
</evidence>
<evidence type="ECO:0000256" key="20">
    <source>
        <dbReference type="SAM" id="Phobius"/>
    </source>
</evidence>
<evidence type="ECO:0000256" key="2">
    <source>
        <dbReference type="ARBA" id="ARBA00004673"/>
    </source>
</evidence>
<comment type="cofactor">
    <cofactor evidence="19">
        <name>heme c</name>
        <dbReference type="ChEBI" id="CHEBI:61717"/>
    </cofactor>
    <text evidence="19">Binds 2 heme C groups per subunit.</text>
</comment>
<evidence type="ECO:0000256" key="13">
    <source>
        <dbReference type="ARBA" id="ARBA00022982"/>
    </source>
</evidence>
<keyword evidence="4 19" id="KW-0813">Transport</keyword>
<dbReference type="Proteomes" id="UP001500631">
    <property type="component" value="Unassembled WGS sequence"/>
</dbReference>
<dbReference type="Pfam" id="PF13442">
    <property type="entry name" value="Cytochrome_CBB3"/>
    <property type="match status" value="2"/>
</dbReference>
<evidence type="ECO:0000259" key="21">
    <source>
        <dbReference type="PROSITE" id="PS51007"/>
    </source>
</evidence>
<sequence length="312" mass="34587">MSENIDKKQEVETTGHVWDGVQEFNNPLPRWWLLSFYGTVIFSLIYWVLYPTWPLPNNWTKGIKTVQVKEGGEVKELNWNTRTLLAEELQSSTEAKNRDAFYGKLGALKKLEDIQATENEGLKEFALSTGAVMFADNCATCHGAGGEGKFGLYPNLTDDAWLWGGHYSQIEQTITMGRTGNMTPASLTGLTDDEITDVAKYALTLSGNYTSDEASERGKVIFEGKGTCYTCHGPDGKGVVTMGGANLTDQIWELVPIFDAKTDDEKVAMIRKQVIDGVTPATDRVMPTWKDRLTKEQIRALAVYVHELGGGQ</sequence>
<evidence type="ECO:0000256" key="14">
    <source>
        <dbReference type="ARBA" id="ARBA00022989"/>
    </source>
</evidence>
<feature type="domain" description="Cytochrome c" evidence="21">
    <location>
        <begin position="125"/>
        <end position="206"/>
    </location>
</feature>
<evidence type="ECO:0000313" key="23">
    <source>
        <dbReference type="Proteomes" id="UP001500631"/>
    </source>
</evidence>
<dbReference type="PANTHER" id="PTHR33751:SF1">
    <property type="entry name" value="CBB3-TYPE CYTOCHROME C OXIDASE SUBUNIT FIXP"/>
    <property type="match status" value="1"/>
</dbReference>
<keyword evidence="5 19" id="KW-1003">Cell membrane</keyword>
<dbReference type="Gene3D" id="6.10.280.130">
    <property type="match status" value="1"/>
</dbReference>
<organism evidence="22 23">
    <name type="scientific">Wohlfahrtiimonas larvae</name>
    <dbReference type="NCBI Taxonomy" id="1157986"/>
    <lineage>
        <taxon>Bacteria</taxon>
        <taxon>Pseudomonadati</taxon>
        <taxon>Pseudomonadota</taxon>
        <taxon>Gammaproteobacteria</taxon>
        <taxon>Cardiobacteriales</taxon>
        <taxon>Ignatzschineriaceae</taxon>
        <taxon>Wohlfahrtiimonas</taxon>
    </lineage>
</organism>
<keyword evidence="17 19" id="KW-0406">Ion transport</keyword>
<dbReference type="InterPro" id="IPR050597">
    <property type="entry name" value="Cytochrome_c_Oxidase_Subunit"/>
</dbReference>
<keyword evidence="18 19" id="KW-0472">Membrane</keyword>
<evidence type="ECO:0000256" key="11">
    <source>
        <dbReference type="ARBA" id="ARBA00022737"/>
    </source>
</evidence>
<evidence type="ECO:0000256" key="19">
    <source>
        <dbReference type="PIRNR" id="PIRNR000006"/>
    </source>
</evidence>
<comment type="pathway">
    <text evidence="2 19">Energy metabolism; oxidative phosphorylation.</text>
</comment>
<keyword evidence="15 19" id="KW-0560">Oxidoreductase</keyword>
<keyword evidence="16 19" id="KW-0408">Iron</keyword>
<dbReference type="Pfam" id="PF14715">
    <property type="entry name" value="FixP_N"/>
    <property type="match status" value="1"/>
</dbReference>
<dbReference type="InterPro" id="IPR036909">
    <property type="entry name" value="Cyt_c-like_dom_sf"/>
</dbReference>
<dbReference type="PROSITE" id="PS51007">
    <property type="entry name" value="CYTC"/>
    <property type="match status" value="2"/>
</dbReference>
<feature type="transmembrane region" description="Helical" evidence="20">
    <location>
        <begin position="31"/>
        <end position="49"/>
    </location>
</feature>
<dbReference type="InterPro" id="IPR009056">
    <property type="entry name" value="Cyt_c-like_dom"/>
</dbReference>
<evidence type="ECO:0000256" key="16">
    <source>
        <dbReference type="ARBA" id="ARBA00023004"/>
    </source>
</evidence>
<evidence type="ECO:0000256" key="12">
    <source>
        <dbReference type="ARBA" id="ARBA00022781"/>
    </source>
</evidence>
<accession>A0ABP9MGC6</accession>
<comment type="subcellular location">
    <subcellularLocation>
        <location evidence="1 19">Cell inner membrane</location>
    </subcellularLocation>
</comment>
<dbReference type="SUPFAM" id="SSF46626">
    <property type="entry name" value="Cytochrome c"/>
    <property type="match status" value="2"/>
</dbReference>
<comment type="function">
    <text evidence="19">C-type cytochrome. Part of the cbb3-type cytochrome c oxidase complex.</text>
</comment>
<evidence type="ECO:0000256" key="3">
    <source>
        <dbReference type="ARBA" id="ARBA00006113"/>
    </source>
</evidence>
<dbReference type="InterPro" id="IPR008168">
    <property type="entry name" value="Cyt_C_IC"/>
</dbReference>
<evidence type="ECO:0000256" key="18">
    <source>
        <dbReference type="ARBA" id="ARBA00023136"/>
    </source>
</evidence>
<keyword evidence="11" id="KW-0677">Repeat</keyword>
<keyword evidence="6 19" id="KW-0997">Cell inner membrane</keyword>
<evidence type="ECO:0000256" key="6">
    <source>
        <dbReference type="ARBA" id="ARBA00022519"/>
    </source>
</evidence>
<keyword evidence="10 19" id="KW-0479">Metal-binding</keyword>
<dbReference type="PIRSF" id="PIRSF000006">
    <property type="entry name" value="Cbb3-Cox_fixP"/>
    <property type="match status" value="1"/>
</dbReference>
<keyword evidence="8 19" id="KW-0679">Respiratory chain</keyword>
<keyword evidence="9 20" id="KW-0812">Transmembrane</keyword>
<evidence type="ECO:0000256" key="8">
    <source>
        <dbReference type="ARBA" id="ARBA00022660"/>
    </source>
</evidence>
<evidence type="ECO:0000256" key="4">
    <source>
        <dbReference type="ARBA" id="ARBA00022448"/>
    </source>
</evidence>
<keyword evidence="13 19" id="KW-0249">Electron transport</keyword>
<evidence type="ECO:0000256" key="17">
    <source>
        <dbReference type="ARBA" id="ARBA00023065"/>
    </source>
</evidence>
<reference evidence="23" key="1">
    <citation type="journal article" date="2019" name="Int. J. Syst. Evol. Microbiol.">
        <title>The Global Catalogue of Microorganisms (GCM) 10K type strain sequencing project: providing services to taxonomists for standard genome sequencing and annotation.</title>
        <authorList>
            <consortium name="The Broad Institute Genomics Platform"/>
            <consortium name="The Broad Institute Genome Sequencing Center for Infectious Disease"/>
            <person name="Wu L."/>
            <person name="Ma J."/>
        </authorList>
    </citation>
    <scope>NUCLEOTIDE SEQUENCE [LARGE SCALE GENOMIC DNA]</scope>
    <source>
        <strain evidence="23">JCM 18424</strain>
    </source>
</reference>
<dbReference type="InterPro" id="IPR004678">
    <property type="entry name" value="Cyt_c_oxidase_cbb3_su3"/>
</dbReference>
<comment type="caution">
    <text evidence="22">The sequence shown here is derived from an EMBL/GenBank/DDBJ whole genome shotgun (WGS) entry which is preliminary data.</text>
</comment>
<dbReference type="NCBIfam" id="TIGR00782">
    <property type="entry name" value="ccoP"/>
    <property type="match status" value="1"/>
</dbReference>
<keyword evidence="7 19" id="KW-0349">Heme</keyword>